<proteinExistence type="predicted"/>
<evidence type="ECO:0000313" key="1">
    <source>
        <dbReference type="EMBL" id="CAI0445966.1"/>
    </source>
</evidence>
<comment type="caution">
    <text evidence="1">The sequence shown here is derived from an EMBL/GenBank/DDBJ whole genome shotgun (WGS) entry which is preliminary data.</text>
</comment>
<accession>A0AAV0MII8</accession>
<dbReference type="EMBL" id="CAMGYJ010000007">
    <property type="protein sequence ID" value="CAI0445966.1"/>
    <property type="molecule type" value="Genomic_DNA"/>
</dbReference>
<organism evidence="1 2">
    <name type="scientific">Linum tenue</name>
    <dbReference type="NCBI Taxonomy" id="586396"/>
    <lineage>
        <taxon>Eukaryota</taxon>
        <taxon>Viridiplantae</taxon>
        <taxon>Streptophyta</taxon>
        <taxon>Embryophyta</taxon>
        <taxon>Tracheophyta</taxon>
        <taxon>Spermatophyta</taxon>
        <taxon>Magnoliopsida</taxon>
        <taxon>eudicotyledons</taxon>
        <taxon>Gunneridae</taxon>
        <taxon>Pentapetalae</taxon>
        <taxon>rosids</taxon>
        <taxon>fabids</taxon>
        <taxon>Malpighiales</taxon>
        <taxon>Linaceae</taxon>
        <taxon>Linum</taxon>
    </lineage>
</organism>
<reference evidence="1" key="1">
    <citation type="submission" date="2022-08" db="EMBL/GenBank/DDBJ databases">
        <authorList>
            <person name="Gutierrez-Valencia J."/>
        </authorList>
    </citation>
    <scope>NUCLEOTIDE SEQUENCE</scope>
</reference>
<evidence type="ECO:0000313" key="2">
    <source>
        <dbReference type="Proteomes" id="UP001154282"/>
    </source>
</evidence>
<gene>
    <name evidence="1" type="ORF">LITE_LOCUS28818</name>
</gene>
<keyword evidence="2" id="KW-1185">Reference proteome</keyword>
<dbReference type="AlphaFoldDB" id="A0AAV0MII8"/>
<dbReference type="Proteomes" id="UP001154282">
    <property type="component" value="Unassembled WGS sequence"/>
</dbReference>
<name>A0AAV0MII8_9ROSI</name>
<sequence length="19" mass="2279">MNFCRYPKSCEGMELADQR</sequence>
<protein>
    <submittedName>
        <fullName evidence="1">Uncharacterized protein</fullName>
    </submittedName>
</protein>